<evidence type="ECO:0000313" key="1">
    <source>
        <dbReference type="EMBL" id="RRT66112.1"/>
    </source>
</evidence>
<sequence>MVSRACQMSFASSHSKSRSIKILAHRSRALNRPSGDSRSTALISLSRGATPADSGTTNSLATMRSSFNVDSTVIIRRLVKVRKNHFIPPEYELYVPLPGEHPYDAFPSGFSLSTDALEVGLKFPLHHVVEACLEGWQISPSQMALTRGAI</sequence>
<protein>
    <submittedName>
        <fullName evidence="1">Uncharacterized protein</fullName>
    </submittedName>
</protein>
<gene>
    <name evidence="1" type="ORF">B296_00031122</name>
</gene>
<reference evidence="1 2" key="1">
    <citation type="journal article" date="2014" name="Agronomy (Basel)">
        <title>A Draft Genome Sequence for Ensete ventricosum, the Drought-Tolerant Tree Against Hunger.</title>
        <authorList>
            <person name="Harrison J."/>
            <person name="Moore K.A."/>
            <person name="Paszkiewicz K."/>
            <person name="Jones T."/>
            <person name="Grant M."/>
            <person name="Ambacheew D."/>
            <person name="Muzemil S."/>
            <person name="Studholme D.J."/>
        </authorList>
    </citation>
    <scope>NUCLEOTIDE SEQUENCE [LARGE SCALE GENOMIC DNA]</scope>
</reference>
<dbReference type="Proteomes" id="UP000287651">
    <property type="component" value="Unassembled WGS sequence"/>
</dbReference>
<evidence type="ECO:0000313" key="2">
    <source>
        <dbReference type="Proteomes" id="UP000287651"/>
    </source>
</evidence>
<dbReference type="AlphaFoldDB" id="A0A426ZQ18"/>
<organism evidence="1 2">
    <name type="scientific">Ensete ventricosum</name>
    <name type="common">Abyssinian banana</name>
    <name type="synonym">Musa ensete</name>
    <dbReference type="NCBI Taxonomy" id="4639"/>
    <lineage>
        <taxon>Eukaryota</taxon>
        <taxon>Viridiplantae</taxon>
        <taxon>Streptophyta</taxon>
        <taxon>Embryophyta</taxon>
        <taxon>Tracheophyta</taxon>
        <taxon>Spermatophyta</taxon>
        <taxon>Magnoliopsida</taxon>
        <taxon>Liliopsida</taxon>
        <taxon>Zingiberales</taxon>
        <taxon>Musaceae</taxon>
        <taxon>Ensete</taxon>
    </lineage>
</organism>
<proteinExistence type="predicted"/>
<accession>A0A426ZQ18</accession>
<name>A0A426ZQ18_ENSVE</name>
<dbReference type="EMBL" id="AMZH03005558">
    <property type="protein sequence ID" value="RRT66112.1"/>
    <property type="molecule type" value="Genomic_DNA"/>
</dbReference>
<comment type="caution">
    <text evidence="1">The sequence shown here is derived from an EMBL/GenBank/DDBJ whole genome shotgun (WGS) entry which is preliminary data.</text>
</comment>